<feature type="region of interest" description="Disordered" evidence="1">
    <location>
        <begin position="240"/>
        <end position="280"/>
    </location>
</feature>
<dbReference type="OrthoDB" id="3338076at2759"/>
<dbReference type="EMBL" id="SWFS01000132">
    <property type="protein sequence ID" value="KAA8915879.1"/>
    <property type="molecule type" value="Genomic_DNA"/>
</dbReference>
<reference evidence="3" key="1">
    <citation type="journal article" date="2019" name="G3 (Bethesda)">
        <title>Genome Assemblies of Two Rare Opportunistic Yeast Pathogens: Diutina rugosa (syn. Candida rugosa) and Trichomonascus ciferrii (syn. Candida ciferrii).</title>
        <authorList>
            <person name="Mixao V."/>
            <person name="Saus E."/>
            <person name="Hansen A.P."/>
            <person name="Lass-Florl C."/>
            <person name="Gabaldon T."/>
        </authorList>
    </citation>
    <scope>NUCLEOTIDE SEQUENCE</scope>
    <source>
        <strain evidence="3">CBS 4856</strain>
    </source>
</reference>
<feature type="compositionally biased region" description="Low complexity" evidence="1">
    <location>
        <begin position="240"/>
        <end position="255"/>
    </location>
</feature>
<dbReference type="PANTHER" id="PTHR28077">
    <property type="entry name" value="INOSITOL PHOSPHORYLCERAMIDE SYNTHASE REGULATORY SUBUNIT KEI1"/>
    <property type="match status" value="1"/>
</dbReference>
<dbReference type="GO" id="GO:0000139">
    <property type="term" value="C:Golgi membrane"/>
    <property type="evidence" value="ECO:0007669"/>
    <property type="project" value="TreeGrafter"/>
</dbReference>
<feature type="transmembrane region" description="Helical" evidence="2">
    <location>
        <begin position="83"/>
        <end position="108"/>
    </location>
</feature>
<dbReference type="AlphaFoldDB" id="A0A642V843"/>
<accession>A0A642V843</accession>
<organism evidence="3 4">
    <name type="scientific">Trichomonascus ciferrii</name>
    <dbReference type="NCBI Taxonomy" id="44093"/>
    <lineage>
        <taxon>Eukaryota</taxon>
        <taxon>Fungi</taxon>
        <taxon>Dikarya</taxon>
        <taxon>Ascomycota</taxon>
        <taxon>Saccharomycotina</taxon>
        <taxon>Dipodascomycetes</taxon>
        <taxon>Dipodascales</taxon>
        <taxon>Trichomonascaceae</taxon>
        <taxon>Trichomonascus</taxon>
        <taxon>Trichomonascus ciferrii complex</taxon>
    </lineage>
</organism>
<dbReference type="GO" id="GO:0070917">
    <property type="term" value="F:inositol phosphoceramide synthase regulator activity"/>
    <property type="evidence" value="ECO:0007669"/>
    <property type="project" value="InterPro"/>
</dbReference>
<dbReference type="PANTHER" id="PTHR28077:SF1">
    <property type="entry name" value="INOSITOL PHOSPHORYLCERAMIDE SYNTHASE REGULATORY SUBUNIT KEI1"/>
    <property type="match status" value="1"/>
</dbReference>
<dbReference type="GO" id="GO:0006673">
    <property type="term" value="P:inositol phosphoceramide metabolic process"/>
    <property type="evidence" value="ECO:0007669"/>
    <property type="project" value="InterPro"/>
</dbReference>
<feature type="transmembrane region" description="Helical" evidence="2">
    <location>
        <begin position="172"/>
        <end position="193"/>
    </location>
</feature>
<evidence type="ECO:0000313" key="4">
    <source>
        <dbReference type="Proteomes" id="UP000761534"/>
    </source>
</evidence>
<evidence type="ECO:0000313" key="3">
    <source>
        <dbReference type="EMBL" id="KAA8915879.1"/>
    </source>
</evidence>
<protein>
    <recommendedName>
        <fullName evidence="5">Inositolphosphorylceramide synthase subunit Kei1 domain-containing protein</fullName>
    </recommendedName>
</protein>
<sequence>MKRRLSIVPKAFLFFFPLHLGAELIIAIGLLNKASGFYGILSIFTGHPLSVMEWILNILSLVTLPLYIMAFQTIHTRNALRMVLFAYLYTIDTLCSVGFSVYFCVHWFTEKAKVVAASGSESSSSGSGDVTTSAAASMATNASADVYRRDSAADSNAINKSASLPQETATTITITVVFLLVRLYFNLIILAYARQLVRQQNLRPHNGSNQSTLKGRVQYIALSIAQSFWTGSTWSSTSAALSSSSSSSSVSSSRRSNLDEATTRLNSDFDDVDDHQYTKE</sequence>
<dbReference type="InterPro" id="IPR013862">
    <property type="entry name" value="Kei1"/>
</dbReference>
<keyword evidence="2" id="KW-1133">Transmembrane helix</keyword>
<dbReference type="Pfam" id="PF08552">
    <property type="entry name" value="Kei1"/>
    <property type="match status" value="1"/>
</dbReference>
<comment type="caution">
    <text evidence="3">The sequence shown here is derived from an EMBL/GenBank/DDBJ whole genome shotgun (WGS) entry which is preliminary data.</text>
</comment>
<keyword evidence="4" id="KW-1185">Reference proteome</keyword>
<keyword evidence="2" id="KW-0472">Membrane</keyword>
<keyword evidence="2" id="KW-0812">Transmembrane</keyword>
<feature type="transmembrane region" description="Helical" evidence="2">
    <location>
        <begin position="12"/>
        <end position="31"/>
    </location>
</feature>
<name>A0A642V843_9ASCO</name>
<gene>
    <name evidence="3" type="ORF">TRICI_001972</name>
</gene>
<dbReference type="VEuPathDB" id="FungiDB:TRICI_001972"/>
<dbReference type="Proteomes" id="UP000761534">
    <property type="component" value="Unassembled WGS sequence"/>
</dbReference>
<proteinExistence type="predicted"/>
<evidence type="ECO:0000256" key="2">
    <source>
        <dbReference type="SAM" id="Phobius"/>
    </source>
</evidence>
<evidence type="ECO:0000256" key="1">
    <source>
        <dbReference type="SAM" id="MobiDB-lite"/>
    </source>
</evidence>
<dbReference type="GO" id="GO:0070916">
    <property type="term" value="C:inositol phosphoceramide synthase complex"/>
    <property type="evidence" value="ECO:0007669"/>
    <property type="project" value="TreeGrafter"/>
</dbReference>
<feature type="transmembrane region" description="Helical" evidence="2">
    <location>
        <begin position="51"/>
        <end position="71"/>
    </location>
</feature>
<evidence type="ECO:0008006" key="5">
    <source>
        <dbReference type="Google" id="ProtNLM"/>
    </source>
</evidence>